<evidence type="ECO:0000256" key="3">
    <source>
        <dbReference type="ARBA" id="ARBA00022989"/>
    </source>
</evidence>
<feature type="compositionally biased region" description="Basic and acidic residues" evidence="5">
    <location>
        <begin position="685"/>
        <end position="699"/>
    </location>
</feature>
<feature type="compositionally biased region" description="Low complexity" evidence="5">
    <location>
        <begin position="21"/>
        <end position="31"/>
    </location>
</feature>
<feature type="compositionally biased region" description="Basic and acidic residues" evidence="5">
    <location>
        <begin position="41"/>
        <end position="50"/>
    </location>
</feature>
<evidence type="ECO:0000256" key="4">
    <source>
        <dbReference type="ARBA" id="ARBA00023136"/>
    </source>
</evidence>
<dbReference type="Proteomes" id="UP000269276">
    <property type="component" value="Unassembled WGS sequence"/>
</dbReference>
<evidence type="ECO:0000256" key="1">
    <source>
        <dbReference type="ARBA" id="ARBA00004167"/>
    </source>
</evidence>
<evidence type="ECO:0000256" key="2">
    <source>
        <dbReference type="ARBA" id="ARBA00022692"/>
    </source>
</evidence>
<evidence type="ECO:0000313" key="7">
    <source>
        <dbReference type="EMBL" id="RMY68235.1"/>
    </source>
</evidence>
<dbReference type="EMBL" id="QWIP01000242">
    <property type="protein sequence ID" value="RMY68235.1"/>
    <property type="molecule type" value="Genomic_DNA"/>
</dbReference>
<feature type="transmembrane region" description="Helical" evidence="6">
    <location>
        <begin position="227"/>
        <end position="251"/>
    </location>
</feature>
<feature type="compositionally biased region" description="Pro residues" evidence="5">
    <location>
        <begin position="547"/>
        <end position="556"/>
    </location>
</feature>
<reference evidence="7 8" key="1">
    <citation type="journal article" date="2018" name="BMC Genomics">
        <title>Genomic evidence for intraspecific hybridization in a clonal and extremely halotolerant yeast.</title>
        <authorList>
            <person name="Gostincar C."/>
            <person name="Stajich J.E."/>
            <person name="Zupancic J."/>
            <person name="Zalar P."/>
            <person name="Gunde-Cimerman N."/>
        </authorList>
    </citation>
    <scope>NUCLEOTIDE SEQUENCE [LARGE SCALE GENOMIC DNA]</scope>
    <source>
        <strain evidence="7 8">EXF-2682</strain>
    </source>
</reference>
<feature type="compositionally biased region" description="Polar residues" evidence="5">
    <location>
        <begin position="1"/>
        <end position="20"/>
    </location>
</feature>
<feature type="compositionally biased region" description="Polar residues" evidence="5">
    <location>
        <begin position="163"/>
        <end position="185"/>
    </location>
</feature>
<dbReference type="OrthoDB" id="3946741at2759"/>
<evidence type="ECO:0000256" key="5">
    <source>
        <dbReference type="SAM" id="MobiDB-lite"/>
    </source>
</evidence>
<evidence type="ECO:0000256" key="6">
    <source>
        <dbReference type="SAM" id="Phobius"/>
    </source>
</evidence>
<keyword evidence="2 6" id="KW-0812">Transmembrane</keyword>
<dbReference type="GO" id="GO:0071944">
    <property type="term" value="C:cell periphery"/>
    <property type="evidence" value="ECO:0007669"/>
    <property type="project" value="UniProtKB-ARBA"/>
</dbReference>
<feature type="region of interest" description="Disordered" evidence="5">
    <location>
        <begin position="261"/>
        <end position="299"/>
    </location>
</feature>
<feature type="region of interest" description="Disordered" evidence="5">
    <location>
        <begin position="472"/>
        <end position="505"/>
    </location>
</feature>
<dbReference type="GO" id="GO:0016020">
    <property type="term" value="C:membrane"/>
    <property type="evidence" value="ECO:0007669"/>
    <property type="project" value="UniProtKB-SubCell"/>
</dbReference>
<feature type="region of interest" description="Disordered" evidence="5">
    <location>
        <begin position="1"/>
        <end position="50"/>
    </location>
</feature>
<comment type="subcellular location">
    <subcellularLocation>
        <location evidence="1">Membrane</location>
        <topology evidence="1">Single-pass membrane protein</topology>
    </subcellularLocation>
</comment>
<evidence type="ECO:0008006" key="9">
    <source>
        <dbReference type="Google" id="ProtNLM"/>
    </source>
</evidence>
<feature type="compositionally biased region" description="Low complexity" evidence="5">
    <location>
        <begin position="186"/>
        <end position="204"/>
    </location>
</feature>
<feature type="compositionally biased region" description="Polar residues" evidence="5">
    <location>
        <begin position="336"/>
        <end position="355"/>
    </location>
</feature>
<keyword evidence="3 6" id="KW-1133">Transmembrane helix</keyword>
<feature type="compositionally biased region" description="Polar residues" evidence="5">
    <location>
        <begin position="662"/>
        <end position="680"/>
    </location>
</feature>
<dbReference type="PANTHER" id="PTHR15549">
    <property type="entry name" value="PAIRED IMMUNOGLOBULIN-LIKE TYPE 2 RECEPTOR"/>
    <property type="match status" value="1"/>
</dbReference>
<feature type="region of interest" description="Disordered" evidence="5">
    <location>
        <begin position="335"/>
        <end position="402"/>
    </location>
</feature>
<feature type="compositionally biased region" description="Low complexity" evidence="5">
    <location>
        <begin position="492"/>
        <end position="503"/>
    </location>
</feature>
<name>A0A3M7DV79_HORWE</name>
<feature type="compositionally biased region" description="Polar residues" evidence="5">
    <location>
        <begin position="275"/>
        <end position="293"/>
    </location>
</feature>
<dbReference type="InterPro" id="IPR051694">
    <property type="entry name" value="Immunoregulatory_rcpt-like"/>
</dbReference>
<sequence>MPAQRQITNDSSTTTAEKGQTYSSDYTTTTSNPGYPTAAAHAREAEPQSKALPRELQDIVPFCAQQCLHTYISNQYGSCNGLSCLCSEYSSEGYTLGELGFICLQSACSSIPQAKQEDVYGVCSAAAHAAMATHSTLTLPATTASSYSFASKSSTLLSTTSSNVPSQTTSKSYISDRPATSTAVPATSMATRISSSTSSTATSESTSASAAASSSSSHSTSLTSAEAVGVSIAAFGVLALIIALIYGITCFRRRRWKAQKRKHDSNDFIDEEPSRFSSFRQTDNTQPSVSHNGFANPRVELPVEKRDTKDWYQAQFPAPAQAVLRDRSSWLAALGRSQSPVSQSRSNESMRTLSQLLPDKPGSMPPVRQQQQQQQPPPRPQRSPKTLSMAQSPATVFEEDRETRIASQQLPAMPRPPVPVGAQTGLPGKNVRRPQFAAEFTLSPDEVRGPQLSLNIPKQPEKAVQKLQSPIHYPPPPAIPEDQSQTVRGYRSSRGSKAKSGASTTAGSLLNYYASAEAGTVPDFWDPEPTPIPVEPQHCITKAKPNPINPPKPTCPPRAIRTSTGASRRDSRASETSFESTDPDEPTPPDEDDKQLSPVAETEHSPIAKVRYPKIPRSSNQAIPRSPPVKLMTSPDLPKNDRSTLPSHQRQQRRTPDAPASSPVTPQRQMTDASTLSGSTLAAKRRGDSAAHDLEKRLVIDTSHSRGGSHARSPPRKEVEPRTSPLHGYGRSARTPPNSHPLRAQSTAMLSPESVGPLRKQVVRTPKVQEVVLKSPLWEPKLTPSRRGEDLYLEVGLASPTPMSGVDASKRDF</sequence>
<feature type="compositionally biased region" description="Low complexity" evidence="5">
    <location>
        <begin position="365"/>
        <end position="374"/>
    </location>
</feature>
<proteinExistence type="predicted"/>
<protein>
    <recommendedName>
        <fullName evidence="9">Extracellular membrane protein CFEM domain-containing protein</fullName>
    </recommendedName>
</protein>
<dbReference type="AlphaFoldDB" id="A0A3M7DV79"/>
<organism evidence="7 8">
    <name type="scientific">Hortaea werneckii</name>
    <name type="common">Black yeast</name>
    <name type="synonym">Cladosporium werneckii</name>
    <dbReference type="NCBI Taxonomy" id="91943"/>
    <lineage>
        <taxon>Eukaryota</taxon>
        <taxon>Fungi</taxon>
        <taxon>Dikarya</taxon>
        <taxon>Ascomycota</taxon>
        <taxon>Pezizomycotina</taxon>
        <taxon>Dothideomycetes</taxon>
        <taxon>Dothideomycetidae</taxon>
        <taxon>Mycosphaerellales</taxon>
        <taxon>Teratosphaeriaceae</taxon>
        <taxon>Hortaea</taxon>
    </lineage>
</organism>
<feature type="region of interest" description="Disordered" evidence="5">
    <location>
        <begin position="157"/>
        <end position="204"/>
    </location>
</feature>
<accession>A0A3M7DV79</accession>
<keyword evidence="4 6" id="KW-0472">Membrane</keyword>
<comment type="caution">
    <text evidence="7">The sequence shown here is derived from an EMBL/GenBank/DDBJ whole genome shotgun (WGS) entry which is preliminary data.</text>
</comment>
<feature type="compositionally biased region" description="Acidic residues" evidence="5">
    <location>
        <begin position="581"/>
        <end position="593"/>
    </location>
</feature>
<gene>
    <name evidence="7" type="ORF">D0863_07251</name>
</gene>
<feature type="region of interest" description="Disordered" evidence="5">
    <location>
        <begin position="523"/>
        <end position="761"/>
    </location>
</feature>
<feature type="compositionally biased region" description="Polar residues" evidence="5">
    <location>
        <begin position="383"/>
        <end position="394"/>
    </location>
</feature>
<evidence type="ECO:0000313" key="8">
    <source>
        <dbReference type="Proteomes" id="UP000269276"/>
    </source>
</evidence>